<organism evidence="1 2">
    <name type="scientific">Gossypium barbadense</name>
    <name type="common">Sea Island cotton</name>
    <name type="synonym">Hibiscus barbadensis</name>
    <dbReference type="NCBI Taxonomy" id="3634"/>
    <lineage>
        <taxon>Eukaryota</taxon>
        <taxon>Viridiplantae</taxon>
        <taxon>Streptophyta</taxon>
        <taxon>Embryophyta</taxon>
        <taxon>Tracheophyta</taxon>
        <taxon>Spermatophyta</taxon>
        <taxon>Magnoliopsida</taxon>
        <taxon>eudicotyledons</taxon>
        <taxon>Gunneridae</taxon>
        <taxon>Pentapetalae</taxon>
        <taxon>rosids</taxon>
        <taxon>malvids</taxon>
        <taxon>Malvales</taxon>
        <taxon>Malvaceae</taxon>
        <taxon>Malvoideae</taxon>
        <taxon>Gossypium</taxon>
    </lineage>
</organism>
<evidence type="ECO:0000313" key="1">
    <source>
        <dbReference type="EMBL" id="PPR86705.1"/>
    </source>
</evidence>
<dbReference type="AlphaFoldDB" id="A0A2P5W6K0"/>
<protein>
    <submittedName>
        <fullName evidence="1">Uncharacterized protein</fullName>
    </submittedName>
</protein>
<accession>A0A2P5W6K0</accession>
<evidence type="ECO:0000313" key="2">
    <source>
        <dbReference type="Proteomes" id="UP000239757"/>
    </source>
</evidence>
<gene>
    <name evidence="1" type="ORF">GOBAR_AA33988</name>
</gene>
<reference evidence="1 2" key="1">
    <citation type="submission" date="2015-01" db="EMBL/GenBank/DDBJ databases">
        <title>Genome of allotetraploid Gossypium barbadense reveals genomic plasticity and fiber elongation in cotton evolution.</title>
        <authorList>
            <person name="Chen X."/>
            <person name="Liu X."/>
            <person name="Zhao B."/>
            <person name="Zheng H."/>
            <person name="Hu Y."/>
            <person name="Lu G."/>
            <person name="Yang C."/>
            <person name="Chen J."/>
            <person name="Shan C."/>
            <person name="Zhang L."/>
            <person name="Zhou Y."/>
            <person name="Wang L."/>
            <person name="Guo W."/>
            <person name="Bai Y."/>
            <person name="Ruan J."/>
            <person name="Shangguan X."/>
            <person name="Mao Y."/>
            <person name="Jiang J."/>
            <person name="Zhu Y."/>
            <person name="Lei J."/>
            <person name="Kang H."/>
            <person name="Chen S."/>
            <person name="He X."/>
            <person name="Wang R."/>
            <person name="Wang Y."/>
            <person name="Chen J."/>
            <person name="Wang L."/>
            <person name="Yu S."/>
            <person name="Wang B."/>
            <person name="Wei J."/>
            <person name="Song S."/>
            <person name="Lu X."/>
            <person name="Gao Z."/>
            <person name="Gu W."/>
            <person name="Deng X."/>
            <person name="Ma D."/>
            <person name="Wang S."/>
            <person name="Liang W."/>
            <person name="Fang L."/>
            <person name="Cai C."/>
            <person name="Zhu X."/>
            <person name="Zhou B."/>
            <person name="Zhang Y."/>
            <person name="Chen Z."/>
            <person name="Xu S."/>
            <person name="Zhu R."/>
            <person name="Wang S."/>
            <person name="Zhang T."/>
            <person name="Zhao G."/>
        </authorList>
    </citation>
    <scope>NUCLEOTIDE SEQUENCE [LARGE SCALE GENOMIC DNA]</scope>
    <source>
        <strain evidence="2">cv. Xinhai21</strain>
        <tissue evidence="1">Leaf</tissue>
    </source>
</reference>
<dbReference type="Proteomes" id="UP000239757">
    <property type="component" value="Unassembled WGS sequence"/>
</dbReference>
<proteinExistence type="predicted"/>
<dbReference type="EMBL" id="KZ668886">
    <property type="protein sequence ID" value="PPR86705.1"/>
    <property type="molecule type" value="Genomic_DNA"/>
</dbReference>
<name>A0A2P5W6K0_GOSBA</name>
<sequence>MSNSKEPKPLETLHFKEDFFKRFGWPKRTNDPDASRQKTIHLSTVRCAHPILGLTHDKVAIMHYSPQRAQQAVFKFDMIDLRPATL</sequence>